<dbReference type="Proteomes" id="UP000697297">
    <property type="component" value="Unassembled WGS sequence"/>
</dbReference>
<keyword evidence="2" id="KW-0547">Nucleotide-binding</keyword>
<dbReference type="SMART" id="SM00173">
    <property type="entry name" value="RAS"/>
    <property type="match status" value="1"/>
</dbReference>
<dbReference type="InterPro" id="IPR027417">
    <property type="entry name" value="P-loop_NTPase"/>
</dbReference>
<dbReference type="SUPFAM" id="SSF52540">
    <property type="entry name" value="P-loop containing nucleoside triphosphate hydrolases"/>
    <property type="match status" value="1"/>
</dbReference>
<evidence type="ECO:0000313" key="5">
    <source>
        <dbReference type="EMBL" id="KAG7764971.1"/>
    </source>
</evidence>
<evidence type="ECO:0000256" key="3">
    <source>
        <dbReference type="ARBA" id="ARBA00023134"/>
    </source>
</evidence>
<organism evidence="4 7">
    <name type="scientific">Ogataea haglerorum</name>
    <dbReference type="NCBI Taxonomy" id="1937702"/>
    <lineage>
        <taxon>Eukaryota</taxon>
        <taxon>Fungi</taxon>
        <taxon>Dikarya</taxon>
        <taxon>Ascomycota</taxon>
        <taxon>Saccharomycotina</taxon>
        <taxon>Pichiomycetes</taxon>
        <taxon>Pichiales</taxon>
        <taxon>Pichiaceae</taxon>
        <taxon>Ogataea</taxon>
    </lineage>
</organism>
<dbReference type="InterPro" id="IPR003578">
    <property type="entry name" value="Small_GTPase_Rho"/>
</dbReference>
<sequence length="217" mass="24586">MRSIKCVVVGDGAVGKTCLLISYTTNQFPQDYVPTVFDNYSANLMVDDERVTLNLWDTAGQEEYDRLRPLSYQQTEIFIICFSLVEPTSFANVKNKWIPEIKHHSPKNVLILLVGTKLDLRDDPHVLDQLEEYGQSPISFEQGRKLANEVGCINYMECSAASQQGVSEIFEYAIKAVLHPPTEERKVNQAANMKQHTPLPAQPVQRKVKKSKKCTIL</sequence>
<protein>
    <submittedName>
        <fullName evidence="4">Uncharacterized protein</fullName>
    </submittedName>
</protein>
<keyword evidence="6" id="KW-1185">Reference proteome</keyword>
<proteinExistence type="predicted"/>
<evidence type="ECO:0000313" key="4">
    <source>
        <dbReference type="EMBL" id="KAG7726502.1"/>
    </source>
</evidence>
<comment type="caution">
    <text evidence="4">The sequence shown here is derived from an EMBL/GenBank/DDBJ whole genome shotgun (WGS) entry which is preliminary data.</text>
</comment>
<dbReference type="PROSITE" id="PS51420">
    <property type="entry name" value="RHO"/>
    <property type="match status" value="1"/>
</dbReference>
<dbReference type="NCBIfam" id="TIGR00231">
    <property type="entry name" value="small_GTP"/>
    <property type="match status" value="1"/>
</dbReference>
<dbReference type="InterPro" id="IPR005225">
    <property type="entry name" value="Small_GTP-bd"/>
</dbReference>
<dbReference type="GO" id="GO:0003924">
    <property type="term" value="F:GTPase activity"/>
    <property type="evidence" value="ECO:0007669"/>
    <property type="project" value="InterPro"/>
</dbReference>
<dbReference type="FunFam" id="3.40.50.300:FF:000118">
    <property type="entry name" value="Rho-related GTP-binding protein RhoG"/>
    <property type="match status" value="1"/>
</dbReference>
<gene>
    <name evidence="4" type="ORF">KL933_003433</name>
    <name evidence="5" type="ORF">KL946_002838</name>
</gene>
<dbReference type="AlphaFoldDB" id="A0AAN6D450"/>
<dbReference type="Pfam" id="PF00071">
    <property type="entry name" value="Ras"/>
    <property type="match status" value="1"/>
</dbReference>
<dbReference type="CDD" id="cd00157">
    <property type="entry name" value="Rho"/>
    <property type="match status" value="1"/>
</dbReference>
<keyword evidence="1" id="KW-0488">Methylation</keyword>
<evidence type="ECO:0000313" key="6">
    <source>
        <dbReference type="Proteomes" id="UP000697297"/>
    </source>
</evidence>
<dbReference type="PROSITE" id="PS51419">
    <property type="entry name" value="RAB"/>
    <property type="match status" value="1"/>
</dbReference>
<evidence type="ECO:0000256" key="1">
    <source>
        <dbReference type="ARBA" id="ARBA00022481"/>
    </source>
</evidence>
<dbReference type="SMART" id="SM00175">
    <property type="entry name" value="RAB"/>
    <property type="match status" value="1"/>
</dbReference>
<keyword evidence="3" id="KW-0342">GTP-binding</keyword>
<dbReference type="PRINTS" id="PR00449">
    <property type="entry name" value="RASTRNSFRMNG"/>
</dbReference>
<name>A0AAN6D450_9ASCO</name>
<dbReference type="PROSITE" id="PS51421">
    <property type="entry name" value="RAS"/>
    <property type="match status" value="1"/>
</dbReference>
<dbReference type="InterPro" id="IPR001806">
    <property type="entry name" value="Small_GTPase"/>
</dbReference>
<dbReference type="EMBL" id="JAHLUH010000009">
    <property type="protein sequence ID" value="KAG7726502.1"/>
    <property type="molecule type" value="Genomic_DNA"/>
</dbReference>
<dbReference type="Proteomes" id="UP000738402">
    <property type="component" value="Unassembled WGS sequence"/>
</dbReference>
<dbReference type="Gene3D" id="3.40.50.300">
    <property type="entry name" value="P-loop containing nucleotide triphosphate hydrolases"/>
    <property type="match status" value="1"/>
</dbReference>
<reference evidence="4 6" key="1">
    <citation type="journal article" date="2021" name="G3 (Bethesda)">
        <title>Genomic diversity, chromosomal rearrangements, and interspecies hybridization in the ogataea polymorpha species complex.</title>
        <authorList>
            <person name="Hanson S.J."/>
            <person name="Cinneide E.O."/>
            <person name="Salzberg L.I."/>
            <person name="Wolfe K.H."/>
            <person name="McGowan J."/>
            <person name="Fitzpatrick D.A."/>
            <person name="Matlin K."/>
        </authorList>
    </citation>
    <scope>NUCLEOTIDE SEQUENCE</scope>
    <source>
        <strain evidence="5">81-436-3</strain>
        <strain evidence="4">83-405-1</strain>
    </source>
</reference>
<dbReference type="PANTHER" id="PTHR24072">
    <property type="entry name" value="RHO FAMILY GTPASE"/>
    <property type="match status" value="1"/>
</dbReference>
<dbReference type="EMBL" id="JAHLUN010000007">
    <property type="protein sequence ID" value="KAG7764971.1"/>
    <property type="molecule type" value="Genomic_DNA"/>
</dbReference>
<accession>A0AAN6D450</accession>
<dbReference type="GO" id="GO:0005525">
    <property type="term" value="F:GTP binding"/>
    <property type="evidence" value="ECO:0007669"/>
    <property type="project" value="UniProtKB-KW"/>
</dbReference>
<dbReference type="SMART" id="SM00174">
    <property type="entry name" value="RHO"/>
    <property type="match status" value="1"/>
</dbReference>
<evidence type="ECO:0000313" key="7">
    <source>
        <dbReference type="Proteomes" id="UP000738402"/>
    </source>
</evidence>
<evidence type="ECO:0000256" key="2">
    <source>
        <dbReference type="ARBA" id="ARBA00022741"/>
    </source>
</evidence>
<dbReference type="GO" id="GO:0007264">
    <property type="term" value="P:small GTPase-mediated signal transduction"/>
    <property type="evidence" value="ECO:0007669"/>
    <property type="project" value="InterPro"/>
</dbReference>